<dbReference type="CDD" id="cd01171">
    <property type="entry name" value="YXKO-related"/>
    <property type="match status" value="1"/>
</dbReference>
<keyword evidence="9" id="KW-1185">Reference proteome</keyword>
<dbReference type="Gene3D" id="3.40.1190.20">
    <property type="match status" value="1"/>
</dbReference>
<evidence type="ECO:0000256" key="1">
    <source>
        <dbReference type="ARBA" id="ARBA00022741"/>
    </source>
</evidence>
<evidence type="ECO:0000259" key="7">
    <source>
        <dbReference type="PROSITE" id="PS51383"/>
    </source>
</evidence>
<evidence type="ECO:0000256" key="2">
    <source>
        <dbReference type="ARBA" id="ARBA00022840"/>
    </source>
</evidence>
<accession>A0ABY7JQ74</accession>
<keyword evidence="1 6" id="KW-0547">Nucleotide-binding</keyword>
<dbReference type="Proteomes" id="UP001164187">
    <property type="component" value="Chromosome"/>
</dbReference>
<dbReference type="Pfam" id="PF01256">
    <property type="entry name" value="Carb_kinase"/>
    <property type="match status" value="1"/>
</dbReference>
<dbReference type="PROSITE" id="PS51383">
    <property type="entry name" value="YJEF_C_3"/>
    <property type="match status" value="1"/>
</dbReference>
<keyword evidence="4 6" id="KW-0520">NAD</keyword>
<dbReference type="EC" id="4.2.1.136" evidence="6"/>
<sequence length="279" mass="30809">MEKYVDRKYILEIFKIRKDDCNKSDCGKVLVYAGSRGYYGAAYLTTRAATRTGSGLVSLICDHDVQKVNAIRLIEEMTCSIEESVRVNKLLRNADAVAFGPGMGNTPATKNKLENLLNKYKGPLVIDADGINVLDRNFIDINKRTILTPHLGEFSRLIGVGVEEIKSNRVKYSKEFAKKASCIIVLKGKNTIITNGEDVYINTTGNPGMANGGMGDTLTGMITSLCGQGYDIFKAAIFGVYLHGLCGDYIYEDNFTVNANDLNKVIPKIMKMIYNDVKK</sequence>
<dbReference type="InterPro" id="IPR000631">
    <property type="entry name" value="CARKD"/>
</dbReference>
<dbReference type="InterPro" id="IPR017953">
    <property type="entry name" value="Carbohydrate_kinase_pred_CS"/>
</dbReference>
<reference evidence="8" key="1">
    <citation type="submission" date="2022-12" db="EMBL/GenBank/DDBJ databases">
        <title>Peptostreptococcus.</title>
        <authorList>
            <person name="Lee S.H."/>
        </authorList>
    </citation>
    <scope>NUCLEOTIDE SEQUENCE</scope>
    <source>
        <strain evidence="8">CBA3647</strain>
    </source>
</reference>
<comment type="similarity">
    <text evidence="6">Belongs to the NnrD/CARKD family.</text>
</comment>
<comment type="catalytic activity">
    <reaction evidence="6">
        <text>(6S)-NADPHX + ADP = AMP + phosphate + NADPH + H(+)</text>
        <dbReference type="Rhea" id="RHEA:32235"/>
        <dbReference type="ChEBI" id="CHEBI:15378"/>
        <dbReference type="ChEBI" id="CHEBI:43474"/>
        <dbReference type="ChEBI" id="CHEBI:57783"/>
        <dbReference type="ChEBI" id="CHEBI:64076"/>
        <dbReference type="ChEBI" id="CHEBI:456215"/>
        <dbReference type="ChEBI" id="CHEBI:456216"/>
        <dbReference type="EC" id="4.2.1.136"/>
    </reaction>
</comment>
<feature type="binding site" evidence="6">
    <location>
        <position position="215"/>
    </location>
    <ligand>
        <name>AMP</name>
        <dbReference type="ChEBI" id="CHEBI:456215"/>
    </ligand>
</feature>
<feature type="domain" description="YjeF C-terminal" evidence="7">
    <location>
        <begin position="6"/>
        <end position="273"/>
    </location>
</feature>
<dbReference type="EMBL" id="CP114052">
    <property type="protein sequence ID" value="WAW15506.1"/>
    <property type="molecule type" value="Genomic_DNA"/>
</dbReference>
<feature type="binding site" evidence="6">
    <location>
        <position position="41"/>
    </location>
    <ligand>
        <name>(6S)-NADPHX</name>
        <dbReference type="ChEBI" id="CHEBI:64076"/>
    </ligand>
</feature>
<evidence type="ECO:0000313" key="9">
    <source>
        <dbReference type="Proteomes" id="UP001164187"/>
    </source>
</evidence>
<evidence type="ECO:0000313" key="8">
    <source>
        <dbReference type="EMBL" id="WAW15506.1"/>
    </source>
</evidence>
<evidence type="ECO:0000256" key="4">
    <source>
        <dbReference type="ARBA" id="ARBA00023027"/>
    </source>
</evidence>
<feature type="binding site" evidence="6">
    <location>
        <position position="102"/>
    </location>
    <ligand>
        <name>(6S)-NADPHX</name>
        <dbReference type="ChEBI" id="CHEBI:64076"/>
    </ligand>
</feature>
<protein>
    <recommendedName>
        <fullName evidence="6">ADP-dependent (S)-NAD(P)H-hydrate dehydratase</fullName>
        <ecNumber evidence="6">4.2.1.136</ecNumber>
    </recommendedName>
    <alternativeName>
        <fullName evidence="6">ADP-dependent NAD(P)HX dehydratase</fullName>
    </alternativeName>
</protein>
<comment type="cofactor">
    <cofactor evidence="6">
        <name>Mg(2+)</name>
        <dbReference type="ChEBI" id="CHEBI:18420"/>
    </cofactor>
</comment>
<dbReference type="InterPro" id="IPR029056">
    <property type="entry name" value="Ribokinase-like"/>
</dbReference>
<keyword evidence="2 6" id="KW-0067">ATP-binding</keyword>
<dbReference type="NCBIfam" id="TIGR00196">
    <property type="entry name" value="yjeF_cterm"/>
    <property type="match status" value="1"/>
</dbReference>
<comment type="function">
    <text evidence="6">Catalyzes the dehydration of the S-form of NAD(P)HX at the expense of ADP, which is converted to AMP. Together with NAD(P)HX epimerase, which catalyzes the epimerization of the S- and R-forms, the enzyme allows the repair of both epimers of NAD(P)HX, a damaged form of NAD(P)H that is a result of enzymatic or heat-dependent hydration.</text>
</comment>
<gene>
    <name evidence="6" type="primary">nnrD</name>
    <name evidence="8" type="ORF">O0R46_03420</name>
</gene>
<keyword evidence="5 6" id="KW-0456">Lyase</keyword>
<evidence type="ECO:0000256" key="3">
    <source>
        <dbReference type="ARBA" id="ARBA00022857"/>
    </source>
</evidence>
<dbReference type="PROSITE" id="PS01050">
    <property type="entry name" value="YJEF_C_2"/>
    <property type="match status" value="1"/>
</dbReference>
<organism evidence="8 9">
    <name type="scientific">Peptostreptococcus equinus</name>
    <dbReference type="NCBI Taxonomy" id="3003601"/>
    <lineage>
        <taxon>Bacteria</taxon>
        <taxon>Bacillati</taxon>
        <taxon>Bacillota</taxon>
        <taxon>Clostridia</taxon>
        <taxon>Peptostreptococcales</taxon>
        <taxon>Peptostreptococcaceae</taxon>
        <taxon>Peptostreptococcus</taxon>
    </lineage>
</organism>
<dbReference type="PANTHER" id="PTHR12592">
    <property type="entry name" value="ATP-DEPENDENT (S)-NAD(P)H-HYDRATE DEHYDRATASE FAMILY MEMBER"/>
    <property type="match status" value="1"/>
</dbReference>
<feature type="binding site" evidence="6">
    <location>
        <position position="150"/>
    </location>
    <ligand>
        <name>(6S)-NADPHX</name>
        <dbReference type="ChEBI" id="CHEBI:64076"/>
    </ligand>
</feature>
<keyword evidence="3 6" id="KW-0521">NADP</keyword>
<evidence type="ECO:0000256" key="6">
    <source>
        <dbReference type="HAMAP-Rule" id="MF_01965"/>
    </source>
</evidence>
<dbReference type="SUPFAM" id="SSF53613">
    <property type="entry name" value="Ribokinase-like"/>
    <property type="match status" value="1"/>
</dbReference>
<name>A0ABY7JQ74_9FIRM</name>
<proteinExistence type="inferred from homology"/>
<feature type="binding site" evidence="6">
    <location>
        <position position="216"/>
    </location>
    <ligand>
        <name>(6S)-NADPHX</name>
        <dbReference type="ChEBI" id="CHEBI:64076"/>
    </ligand>
</feature>
<dbReference type="HAMAP" id="MF_01965">
    <property type="entry name" value="NADHX_dehydratase"/>
    <property type="match status" value="1"/>
</dbReference>
<comment type="catalytic activity">
    <reaction evidence="6">
        <text>(6S)-NADHX + ADP = AMP + phosphate + NADH + H(+)</text>
        <dbReference type="Rhea" id="RHEA:32223"/>
        <dbReference type="ChEBI" id="CHEBI:15378"/>
        <dbReference type="ChEBI" id="CHEBI:43474"/>
        <dbReference type="ChEBI" id="CHEBI:57945"/>
        <dbReference type="ChEBI" id="CHEBI:64074"/>
        <dbReference type="ChEBI" id="CHEBI:456215"/>
        <dbReference type="ChEBI" id="CHEBI:456216"/>
        <dbReference type="EC" id="4.2.1.136"/>
    </reaction>
</comment>
<dbReference type="PANTHER" id="PTHR12592:SF0">
    <property type="entry name" value="ATP-DEPENDENT (S)-NAD(P)H-HYDRATE DEHYDRATASE"/>
    <property type="match status" value="1"/>
</dbReference>
<feature type="binding site" evidence="6">
    <location>
        <begin position="187"/>
        <end position="191"/>
    </location>
    <ligand>
        <name>AMP</name>
        <dbReference type="ChEBI" id="CHEBI:456215"/>
    </ligand>
</feature>
<comment type="subunit">
    <text evidence="6">Homotetramer.</text>
</comment>
<dbReference type="RefSeq" id="WP_269312177.1">
    <property type="nucleotide sequence ID" value="NZ_CP114052.1"/>
</dbReference>
<evidence type="ECO:0000256" key="5">
    <source>
        <dbReference type="ARBA" id="ARBA00023239"/>
    </source>
</evidence>